<evidence type="ECO:0000256" key="6">
    <source>
        <dbReference type="ARBA" id="ARBA00022833"/>
    </source>
</evidence>
<feature type="binding site" evidence="7">
    <location>
        <position position="138"/>
    </location>
    <ligand>
        <name>Zn(2+)</name>
        <dbReference type="ChEBI" id="CHEBI:29105"/>
        <note>catalytic</note>
    </ligand>
</feature>
<dbReference type="NCBIfam" id="TIGR00043">
    <property type="entry name" value="rRNA maturation RNase YbeY"/>
    <property type="match status" value="1"/>
</dbReference>
<keyword evidence="2 7" id="KW-0540">Nuclease</keyword>
<keyword evidence="7" id="KW-0690">Ribosome biogenesis</keyword>
<dbReference type="InterPro" id="IPR020549">
    <property type="entry name" value="YbeY_CS"/>
</dbReference>
<sequence>MSATSPHQTSTRYVRSSPRPLLESFTQESVMRKRITLLATRRIQRKAALRRLVKSVLDAQGCNKRVNIVLTDDETLRDLNERFKGRKGPTDVLAFDFEEPDFLGEVYVSLDRAREQALDYGVSEEEEIERLVLHGLLHLLGYPHTQMEPIMKRYLG</sequence>
<keyword evidence="5 7" id="KW-0378">Hydrolase</keyword>
<comment type="cofactor">
    <cofactor evidence="7">
        <name>Zn(2+)</name>
        <dbReference type="ChEBI" id="CHEBI:29105"/>
    </cofactor>
    <text evidence="7">Binds 1 zinc ion.</text>
</comment>
<reference evidence="8 9" key="1">
    <citation type="submission" date="2017-06" db="EMBL/GenBank/DDBJ databases">
        <title>Novel microbial phyla capable of carbon fixation and sulfur reduction in deep-sea sediments.</title>
        <authorList>
            <person name="Huang J."/>
            <person name="Baker B."/>
            <person name="Wang Y."/>
        </authorList>
    </citation>
    <scope>NUCLEOTIDE SEQUENCE [LARGE SCALE GENOMIC DNA]</scope>
    <source>
        <strain evidence="8">B3_TA06</strain>
    </source>
</reference>
<feature type="binding site" evidence="7">
    <location>
        <position position="144"/>
    </location>
    <ligand>
        <name>Zn(2+)</name>
        <dbReference type="ChEBI" id="CHEBI:29105"/>
        <note>catalytic</note>
    </ligand>
</feature>
<dbReference type="GO" id="GO:0006364">
    <property type="term" value="P:rRNA processing"/>
    <property type="evidence" value="ECO:0007669"/>
    <property type="project" value="UniProtKB-UniRule"/>
</dbReference>
<comment type="caution">
    <text evidence="8">The sequence shown here is derived from an EMBL/GenBank/DDBJ whole genome shotgun (WGS) entry which is preliminary data.</text>
</comment>
<dbReference type="GO" id="GO:0008270">
    <property type="term" value="F:zinc ion binding"/>
    <property type="evidence" value="ECO:0007669"/>
    <property type="project" value="UniProtKB-UniRule"/>
</dbReference>
<gene>
    <name evidence="7 8" type="primary">ybeY</name>
    <name evidence="8" type="ORF">CEE36_09445</name>
</gene>
<evidence type="ECO:0000256" key="5">
    <source>
        <dbReference type="ARBA" id="ARBA00022801"/>
    </source>
</evidence>
<dbReference type="PANTHER" id="PTHR46986:SF1">
    <property type="entry name" value="ENDORIBONUCLEASE YBEY, CHLOROPLASTIC"/>
    <property type="match status" value="1"/>
</dbReference>
<comment type="function">
    <text evidence="7">Single strand-specific metallo-endoribonuclease involved in late-stage 70S ribosome quality control and in maturation of the 3' terminus of the 16S rRNA.</text>
</comment>
<keyword evidence="7" id="KW-0963">Cytoplasm</keyword>
<dbReference type="InterPro" id="IPR002036">
    <property type="entry name" value="YbeY"/>
</dbReference>
<name>A0A532UZX0_UNCT6</name>
<evidence type="ECO:0000256" key="3">
    <source>
        <dbReference type="ARBA" id="ARBA00022723"/>
    </source>
</evidence>
<keyword evidence="7" id="KW-0698">rRNA processing</keyword>
<dbReference type="HAMAP" id="MF_00009">
    <property type="entry name" value="Endoribonucl_YbeY"/>
    <property type="match status" value="1"/>
</dbReference>
<evidence type="ECO:0000313" key="9">
    <source>
        <dbReference type="Proteomes" id="UP000317778"/>
    </source>
</evidence>
<evidence type="ECO:0000256" key="7">
    <source>
        <dbReference type="HAMAP-Rule" id="MF_00009"/>
    </source>
</evidence>
<dbReference type="GO" id="GO:0005737">
    <property type="term" value="C:cytoplasm"/>
    <property type="evidence" value="ECO:0007669"/>
    <property type="project" value="UniProtKB-SubCell"/>
</dbReference>
<evidence type="ECO:0000256" key="2">
    <source>
        <dbReference type="ARBA" id="ARBA00022722"/>
    </source>
</evidence>
<evidence type="ECO:0000256" key="1">
    <source>
        <dbReference type="ARBA" id="ARBA00010875"/>
    </source>
</evidence>
<evidence type="ECO:0000256" key="4">
    <source>
        <dbReference type="ARBA" id="ARBA00022759"/>
    </source>
</evidence>
<comment type="similarity">
    <text evidence="1 7">Belongs to the endoribonuclease YbeY family.</text>
</comment>
<dbReference type="InterPro" id="IPR023091">
    <property type="entry name" value="MetalPrtase_cat_dom_sf_prd"/>
</dbReference>
<dbReference type="EC" id="3.1.-.-" evidence="7"/>
<dbReference type="GO" id="GO:0004222">
    <property type="term" value="F:metalloendopeptidase activity"/>
    <property type="evidence" value="ECO:0007669"/>
    <property type="project" value="InterPro"/>
</dbReference>
<protein>
    <recommendedName>
        <fullName evidence="7">Endoribonuclease YbeY</fullName>
        <ecNumber evidence="7">3.1.-.-</ecNumber>
    </recommendedName>
</protein>
<keyword evidence="6 7" id="KW-0862">Zinc</keyword>
<dbReference type="Gene3D" id="3.40.390.30">
    <property type="entry name" value="Metalloproteases ('zincins'), catalytic domain"/>
    <property type="match status" value="1"/>
</dbReference>
<keyword evidence="3 7" id="KW-0479">Metal-binding</keyword>
<dbReference type="AlphaFoldDB" id="A0A532UZX0"/>
<dbReference type="Pfam" id="PF02130">
    <property type="entry name" value="YbeY"/>
    <property type="match status" value="1"/>
</dbReference>
<feature type="binding site" evidence="7">
    <location>
        <position position="134"/>
    </location>
    <ligand>
        <name>Zn(2+)</name>
        <dbReference type="ChEBI" id="CHEBI:29105"/>
        <note>catalytic</note>
    </ligand>
</feature>
<dbReference type="PANTHER" id="PTHR46986">
    <property type="entry name" value="ENDORIBONUCLEASE YBEY, CHLOROPLASTIC"/>
    <property type="match status" value="1"/>
</dbReference>
<comment type="subcellular location">
    <subcellularLocation>
        <location evidence="7">Cytoplasm</location>
    </subcellularLocation>
</comment>
<dbReference type="EMBL" id="NJBO01000018">
    <property type="protein sequence ID" value="TKJ40505.1"/>
    <property type="molecule type" value="Genomic_DNA"/>
</dbReference>
<dbReference type="PROSITE" id="PS01306">
    <property type="entry name" value="UPF0054"/>
    <property type="match status" value="1"/>
</dbReference>
<evidence type="ECO:0000313" key="8">
    <source>
        <dbReference type="EMBL" id="TKJ40505.1"/>
    </source>
</evidence>
<accession>A0A532UZX0</accession>
<proteinExistence type="inferred from homology"/>
<dbReference type="Proteomes" id="UP000317778">
    <property type="component" value="Unassembled WGS sequence"/>
</dbReference>
<keyword evidence="4 7" id="KW-0255">Endonuclease</keyword>
<organism evidence="8 9">
    <name type="scientific">candidate division TA06 bacterium B3_TA06</name>
    <dbReference type="NCBI Taxonomy" id="2012487"/>
    <lineage>
        <taxon>Bacteria</taxon>
        <taxon>Bacteria division TA06</taxon>
    </lineage>
</organism>
<dbReference type="SUPFAM" id="SSF55486">
    <property type="entry name" value="Metalloproteases ('zincins'), catalytic domain"/>
    <property type="match status" value="1"/>
</dbReference>
<dbReference type="GO" id="GO:0004521">
    <property type="term" value="F:RNA endonuclease activity"/>
    <property type="evidence" value="ECO:0007669"/>
    <property type="project" value="UniProtKB-UniRule"/>
</dbReference>